<accession>A0ABY7F329</accession>
<dbReference type="EMBL" id="CP111020">
    <property type="protein sequence ID" value="WAR15466.1"/>
    <property type="molecule type" value="Genomic_DNA"/>
</dbReference>
<gene>
    <name evidence="2" type="ORF">MAR_005571</name>
</gene>
<dbReference type="InterPro" id="IPR013783">
    <property type="entry name" value="Ig-like_fold"/>
</dbReference>
<evidence type="ECO:0000313" key="3">
    <source>
        <dbReference type="Proteomes" id="UP001164746"/>
    </source>
</evidence>
<dbReference type="InterPro" id="IPR007110">
    <property type="entry name" value="Ig-like_dom"/>
</dbReference>
<dbReference type="PROSITE" id="PS50835">
    <property type="entry name" value="IG_LIKE"/>
    <property type="match status" value="1"/>
</dbReference>
<sequence length="415" mass="46918">MWQTAGNMSRGTKKHEYISTVKLDKNNLDNISFGSIFLDTLNESIDTGIVMSAVSVDTTSDTPEIRTNYLRFNSTEMALPNENTTVIGILNQDARDSGQFLRGAYIEFYGIDTLETPPSVIIASSFNKEENKIHLTSTRHETDKSTKITITLDKSLVQNGGILTIAHPYNVKNATLVDRLMYIKKVKVTFKNQANNTQPAFYKYQKNIYINETKQSLRCLAMGSQAPSVSMVKLLKNGREKLVRTENMLYDSMMTLKSLTFDTSKTYKGTYVCRANLGETTSEQTFNVMPFEPAEFDLSKTGVVKNTTDNVVLSCKGRGRPRPKVILQVYSENGQEMTSPEFQIEEQIKGHTSRKTVTLPSEEVKTVHTVLCTLLQKEGSHAYESKPKYKIEIFPGLIMEEDFDRFPNTTSLFYH</sequence>
<dbReference type="Proteomes" id="UP001164746">
    <property type="component" value="Chromosome 9"/>
</dbReference>
<organism evidence="2 3">
    <name type="scientific">Mya arenaria</name>
    <name type="common">Soft-shell clam</name>
    <dbReference type="NCBI Taxonomy" id="6604"/>
    <lineage>
        <taxon>Eukaryota</taxon>
        <taxon>Metazoa</taxon>
        <taxon>Spiralia</taxon>
        <taxon>Lophotrochozoa</taxon>
        <taxon>Mollusca</taxon>
        <taxon>Bivalvia</taxon>
        <taxon>Autobranchia</taxon>
        <taxon>Heteroconchia</taxon>
        <taxon>Euheterodonta</taxon>
        <taxon>Imparidentia</taxon>
        <taxon>Neoheterodontei</taxon>
        <taxon>Myida</taxon>
        <taxon>Myoidea</taxon>
        <taxon>Myidae</taxon>
        <taxon>Mya</taxon>
    </lineage>
</organism>
<dbReference type="Gene3D" id="2.60.40.10">
    <property type="entry name" value="Immunoglobulins"/>
    <property type="match status" value="1"/>
</dbReference>
<feature type="domain" description="Ig-like" evidence="1">
    <location>
        <begin position="199"/>
        <end position="287"/>
    </location>
</feature>
<evidence type="ECO:0000313" key="2">
    <source>
        <dbReference type="EMBL" id="WAR15466.1"/>
    </source>
</evidence>
<reference evidence="2" key="1">
    <citation type="submission" date="2022-11" db="EMBL/GenBank/DDBJ databases">
        <title>Centuries of genome instability and evolution in soft-shell clam transmissible cancer (bioRxiv).</title>
        <authorList>
            <person name="Hart S.F.M."/>
            <person name="Yonemitsu M.A."/>
            <person name="Giersch R.M."/>
            <person name="Beal B.F."/>
            <person name="Arriagada G."/>
            <person name="Davis B.W."/>
            <person name="Ostrander E.A."/>
            <person name="Goff S.P."/>
            <person name="Metzger M.J."/>
        </authorList>
    </citation>
    <scope>NUCLEOTIDE SEQUENCE</scope>
    <source>
        <strain evidence="2">MELC-2E11</strain>
        <tissue evidence="2">Siphon/mantle</tissue>
    </source>
</reference>
<keyword evidence="3" id="KW-1185">Reference proteome</keyword>
<proteinExistence type="predicted"/>
<evidence type="ECO:0000259" key="1">
    <source>
        <dbReference type="PROSITE" id="PS50835"/>
    </source>
</evidence>
<name>A0ABY7F329_MYAAR</name>
<protein>
    <recommendedName>
        <fullName evidence="1">Ig-like domain-containing protein</fullName>
    </recommendedName>
</protein>